<dbReference type="AlphaFoldDB" id="A0A6I4YNS7"/>
<dbReference type="Proteomes" id="UP000430519">
    <property type="component" value="Unassembled WGS sequence"/>
</dbReference>
<dbReference type="EMBL" id="WVHK01000126">
    <property type="protein sequence ID" value="MXV21741.1"/>
    <property type="molecule type" value="Genomic_DNA"/>
</dbReference>
<keyword evidence="3" id="KW-1185">Reference proteome</keyword>
<dbReference type="GO" id="GO:0071513">
    <property type="term" value="C:phosphopantothenoylcysteine decarboxylase complex"/>
    <property type="evidence" value="ECO:0007669"/>
    <property type="project" value="TreeGrafter"/>
</dbReference>
<dbReference type="Pfam" id="PF02441">
    <property type="entry name" value="Flavoprotein"/>
    <property type="match status" value="1"/>
</dbReference>
<dbReference type="GO" id="GO:0004633">
    <property type="term" value="F:phosphopantothenoylcysteine decarboxylase activity"/>
    <property type="evidence" value="ECO:0007669"/>
    <property type="project" value="TreeGrafter"/>
</dbReference>
<reference evidence="2 3" key="1">
    <citation type="submission" date="2019-11" db="EMBL/GenBank/DDBJ databases">
        <title>Genome sequence of Deinococcus xianganensis Y35, AI-2 producing algicidal bacterium, isolated from lake water.</title>
        <authorList>
            <person name="Li Y."/>
        </authorList>
    </citation>
    <scope>NUCLEOTIDE SEQUENCE [LARGE SCALE GENOMIC DNA]</scope>
    <source>
        <strain evidence="2 3">Y35</strain>
    </source>
</reference>
<feature type="domain" description="Flavoprotein" evidence="1">
    <location>
        <begin position="7"/>
        <end position="143"/>
    </location>
</feature>
<comment type="caution">
    <text evidence="2">The sequence shown here is derived from an EMBL/GenBank/DDBJ whole genome shotgun (WGS) entry which is preliminary data.</text>
</comment>
<evidence type="ECO:0000259" key="1">
    <source>
        <dbReference type="Pfam" id="PF02441"/>
    </source>
</evidence>
<dbReference type="SUPFAM" id="SSF52507">
    <property type="entry name" value="Homo-oligomeric flavin-containing Cys decarboxylases, HFCD"/>
    <property type="match status" value="1"/>
</dbReference>
<evidence type="ECO:0000313" key="2">
    <source>
        <dbReference type="EMBL" id="MXV21741.1"/>
    </source>
</evidence>
<dbReference type="InterPro" id="IPR003382">
    <property type="entry name" value="Flavoprotein"/>
</dbReference>
<name>A0A6I4YNS7_9DEIO</name>
<dbReference type="PANTHER" id="PTHR14359">
    <property type="entry name" value="HOMO-OLIGOMERIC FLAVIN CONTAINING CYS DECARBOXYLASE FAMILY"/>
    <property type="match status" value="1"/>
</dbReference>
<proteinExistence type="predicted"/>
<dbReference type="Gene3D" id="3.40.50.1950">
    <property type="entry name" value="Flavin prenyltransferase-like"/>
    <property type="match status" value="1"/>
</dbReference>
<dbReference type="InterPro" id="IPR036551">
    <property type="entry name" value="Flavin_trans-like"/>
</dbReference>
<dbReference type="RefSeq" id="WP_160982188.1">
    <property type="nucleotide sequence ID" value="NZ_WVHK01000126.1"/>
</dbReference>
<evidence type="ECO:0000313" key="3">
    <source>
        <dbReference type="Proteomes" id="UP000430519"/>
    </source>
</evidence>
<dbReference type="PANTHER" id="PTHR14359:SF6">
    <property type="entry name" value="PHOSPHOPANTOTHENOYLCYSTEINE DECARBOXYLASE"/>
    <property type="match status" value="1"/>
</dbReference>
<gene>
    <name evidence="2" type="ORF">GLX28_19150</name>
</gene>
<protein>
    <recommendedName>
        <fullName evidence="1">Flavoprotein domain-containing protein</fullName>
    </recommendedName>
</protein>
<dbReference type="GO" id="GO:0010181">
    <property type="term" value="F:FMN binding"/>
    <property type="evidence" value="ECO:0007669"/>
    <property type="project" value="TreeGrafter"/>
</dbReference>
<sequence>MSDLICKNLLIGVSGGVQSAFIAQYLNSFRLNFAENIRLIMTEMSTTMVSRKVVDTYLTTPSFLSLWDRHEEIRAPHIQLPNWADLFIVVPASANCLGKAANGIADDLLSTAILSYSGTIIFAPAMNPLMWENKIVQRNVNILKEVGHYIVPPLEGISVTTGKWDTGLGPTPEELLIHAKHVRMKELKQGYWAEATSRKPQTPIEKKLLDLTSNK</sequence>
<dbReference type="GO" id="GO:0015937">
    <property type="term" value="P:coenzyme A biosynthetic process"/>
    <property type="evidence" value="ECO:0007669"/>
    <property type="project" value="TreeGrafter"/>
</dbReference>
<organism evidence="2 3">
    <name type="scientific">Deinococcus xianganensis</name>
    <dbReference type="NCBI Taxonomy" id="1507289"/>
    <lineage>
        <taxon>Bacteria</taxon>
        <taxon>Thermotogati</taxon>
        <taxon>Deinococcota</taxon>
        <taxon>Deinococci</taxon>
        <taxon>Deinococcales</taxon>
        <taxon>Deinococcaceae</taxon>
        <taxon>Deinococcus</taxon>
    </lineage>
</organism>
<accession>A0A6I4YNS7</accession>